<keyword evidence="1" id="KW-0472">Membrane</keyword>
<evidence type="ECO:0000256" key="1">
    <source>
        <dbReference type="SAM" id="Phobius"/>
    </source>
</evidence>
<protein>
    <submittedName>
        <fullName evidence="2">Uncharacterized protein</fullName>
    </submittedName>
</protein>
<gene>
    <name evidence="2" type="ORF">MJG50_15420</name>
</gene>
<dbReference type="AlphaFoldDB" id="A0AAW5E9P3"/>
<evidence type="ECO:0000313" key="2">
    <source>
        <dbReference type="EMBL" id="MCH1626727.1"/>
    </source>
</evidence>
<feature type="transmembrane region" description="Helical" evidence="1">
    <location>
        <begin position="57"/>
        <end position="74"/>
    </location>
</feature>
<proteinExistence type="predicted"/>
<dbReference type="EMBL" id="JAKTTI010000026">
    <property type="protein sequence ID" value="MCH1626727.1"/>
    <property type="molecule type" value="Genomic_DNA"/>
</dbReference>
<keyword evidence="1" id="KW-0812">Transmembrane</keyword>
<dbReference type="Proteomes" id="UP001431131">
    <property type="component" value="Unassembled WGS sequence"/>
</dbReference>
<reference evidence="2" key="1">
    <citation type="submission" date="2022-02" db="EMBL/GenBank/DDBJ databases">
        <title>Fredinandcohnia quinoae sp. nov. isolated from Chenopodium quinoa seeds.</title>
        <authorList>
            <person name="Saati-Santamaria Z."/>
            <person name="Flores-Felix J.D."/>
            <person name="Igual J.M."/>
            <person name="Velazquez E."/>
            <person name="Garcia-Fraile P."/>
            <person name="Martinez-Molina E."/>
        </authorList>
    </citation>
    <scope>NUCLEOTIDE SEQUENCE</scope>
    <source>
        <strain evidence="2">SECRCQ15</strain>
    </source>
</reference>
<feature type="transmembrane region" description="Helical" evidence="1">
    <location>
        <begin position="94"/>
        <end position="113"/>
    </location>
</feature>
<name>A0AAW5E9P3_9BACI</name>
<sequence>MDHSGLLMMAIVWGVLYIYFLTPLPFQKSTETEQHSEMKFGSALKLSVIKITFHRKAILAFILLLITLFVTWWSQVQNEIYNEIHGISLQTTPINYTVGTIVYAVIIYLLMVGRRALKLYKYI</sequence>
<feature type="transmembrane region" description="Helical" evidence="1">
    <location>
        <begin position="6"/>
        <end position="26"/>
    </location>
</feature>
<comment type="caution">
    <text evidence="2">The sequence shown here is derived from an EMBL/GenBank/DDBJ whole genome shotgun (WGS) entry which is preliminary data.</text>
</comment>
<dbReference type="RefSeq" id="WP_240256645.1">
    <property type="nucleotide sequence ID" value="NZ_JAKTTI010000026.1"/>
</dbReference>
<keyword evidence="3" id="KW-1185">Reference proteome</keyword>
<keyword evidence="1" id="KW-1133">Transmembrane helix</keyword>
<organism evidence="2 3">
    <name type="scientific">Fredinandcohnia quinoae</name>
    <dbReference type="NCBI Taxonomy" id="2918902"/>
    <lineage>
        <taxon>Bacteria</taxon>
        <taxon>Bacillati</taxon>
        <taxon>Bacillota</taxon>
        <taxon>Bacilli</taxon>
        <taxon>Bacillales</taxon>
        <taxon>Bacillaceae</taxon>
        <taxon>Fredinandcohnia</taxon>
    </lineage>
</organism>
<evidence type="ECO:0000313" key="3">
    <source>
        <dbReference type="Proteomes" id="UP001431131"/>
    </source>
</evidence>
<accession>A0AAW5E9P3</accession>